<dbReference type="EMBL" id="CP054836">
    <property type="protein sequence ID" value="QKV17816.1"/>
    <property type="molecule type" value="Genomic_DNA"/>
</dbReference>
<dbReference type="Proteomes" id="UP000509367">
    <property type="component" value="Chromosome"/>
</dbReference>
<dbReference type="RefSeq" id="WP_175275713.1">
    <property type="nucleotide sequence ID" value="NZ_CP054836.1"/>
</dbReference>
<keyword evidence="2" id="KW-1185">Reference proteome</keyword>
<evidence type="ECO:0000313" key="2">
    <source>
        <dbReference type="Proteomes" id="UP000509367"/>
    </source>
</evidence>
<accession>A0A6N1VA49</accession>
<organism evidence="1 2">
    <name type="scientific">Oricola thermophila</name>
    <dbReference type="NCBI Taxonomy" id="2742145"/>
    <lineage>
        <taxon>Bacteria</taxon>
        <taxon>Pseudomonadati</taxon>
        <taxon>Pseudomonadota</taxon>
        <taxon>Alphaproteobacteria</taxon>
        <taxon>Hyphomicrobiales</taxon>
        <taxon>Ahrensiaceae</taxon>
        <taxon>Oricola</taxon>
    </lineage>
</organism>
<gene>
    <name evidence="1" type="ORF">HTY61_04765</name>
</gene>
<dbReference type="AlphaFoldDB" id="A0A6N1VA49"/>
<evidence type="ECO:0000313" key="1">
    <source>
        <dbReference type="EMBL" id="QKV17816.1"/>
    </source>
</evidence>
<name>A0A6N1VA49_9HYPH</name>
<proteinExistence type="predicted"/>
<protein>
    <submittedName>
        <fullName evidence="1">Uncharacterized protein</fullName>
    </submittedName>
</protein>
<reference evidence="1 2" key="1">
    <citation type="submission" date="2020-06" db="EMBL/GenBank/DDBJ databases">
        <title>Oricola thermophila sp. nov. isolated from a tidal sediments.</title>
        <authorList>
            <person name="Kwon K.K."/>
            <person name="Yang S.-H."/>
            <person name="Park M.-J."/>
        </authorList>
    </citation>
    <scope>NUCLEOTIDE SEQUENCE [LARGE SCALE GENOMIC DNA]</scope>
    <source>
        <strain evidence="1 2">MEBiC13590</strain>
    </source>
</reference>
<sequence>MAEYVTDEMVEAACKKVWPDIFRDDESEASGEASSDDVEYVRTWERHIMRKALESIAPLIAKRAAEEMREKAGKWLGSKERECREISEDLERAGCLSAAWAAQQHAENYRMCAAAIRALEAE</sequence>
<dbReference type="KEGG" id="orm:HTY61_04765"/>